<evidence type="ECO:0000313" key="3">
    <source>
        <dbReference type="Proteomes" id="UP000322144"/>
    </source>
</evidence>
<keyword evidence="3" id="KW-1185">Reference proteome</keyword>
<dbReference type="Proteomes" id="UP000322144">
    <property type="component" value="Segment"/>
</dbReference>
<proteinExistence type="predicted"/>
<sequence>MSQQSQGPALSPFSVMSTWLHADPVEGSQKRPNLRFGVFGNVPRLTVRTNVQGDLNNGKIEFKTDLATFAAAMKYARDLVDGKDVPQERKFVHQDDFVGGKKIDKIIPITTLVIGREQNSGRIYIALISSQQQRPRIRFFFGPSKYHTILNGDGSPISPKEMSEAYATGFLEPATAIIYQMMVSSFDQNAKNVANPANFGNGGGGGQRQGGYNGGNRGGNSGGAPQGYNRPSSGGFQDNGFDDSIPDF</sequence>
<organism evidence="2 3">
    <name type="scientific">Pseudomonas phage vB_PaeM_PS119XW</name>
    <dbReference type="NCBI Taxonomy" id="2601632"/>
    <lineage>
        <taxon>Viruses</taxon>
        <taxon>Duplodnaviria</taxon>
        <taxon>Heunggongvirae</taxon>
        <taxon>Uroviricota</taxon>
        <taxon>Caudoviricetes</taxon>
        <taxon>Chimalliviridae</taxon>
        <taxon>Pawinskivirus</taxon>
        <taxon>Pawinskivirus PS119XW</taxon>
    </lineage>
</organism>
<evidence type="ECO:0000256" key="1">
    <source>
        <dbReference type="SAM" id="MobiDB-lite"/>
    </source>
</evidence>
<dbReference type="EMBL" id="MN103543">
    <property type="protein sequence ID" value="QEM41793.1"/>
    <property type="molecule type" value="Genomic_DNA"/>
</dbReference>
<dbReference type="KEGG" id="vg:77936814"/>
<feature type="region of interest" description="Disordered" evidence="1">
    <location>
        <begin position="197"/>
        <end position="248"/>
    </location>
</feature>
<name>A0A5C1K8E0_9CAUD</name>
<evidence type="ECO:0000313" key="2">
    <source>
        <dbReference type="EMBL" id="QEM41793.1"/>
    </source>
</evidence>
<reference evidence="2 3" key="1">
    <citation type="submission" date="2019-06" db="EMBL/GenBank/DDBJ databases">
        <title>A distant relative of Phikzvirus genus phages from a therapeutic phage collection.</title>
        <authorList>
            <person name="Hejnowicz M.S."/>
            <person name="Dabrowski K."/>
            <person name="Gawor J."/>
            <person name="Weber-Dabrowska B."/>
            <person name="Gromadka R."/>
            <person name="Lobocka M.B."/>
        </authorList>
    </citation>
    <scope>NUCLEOTIDE SEQUENCE [LARGE SCALE GENOMIC DNA]</scope>
</reference>
<dbReference type="GeneID" id="77936814"/>
<protein>
    <submittedName>
        <fullName evidence="2">Uncharacterized protein</fullName>
    </submittedName>
</protein>
<feature type="compositionally biased region" description="Gly residues" evidence="1">
    <location>
        <begin position="200"/>
        <end position="225"/>
    </location>
</feature>
<dbReference type="RefSeq" id="YP_010660804.1">
    <property type="nucleotide sequence ID" value="NC_070882.1"/>
</dbReference>
<accession>A0A5C1K8E0</accession>